<dbReference type="Gene3D" id="3.90.1720.10">
    <property type="entry name" value="endopeptidase domain like (from Nostoc punctiforme)"/>
    <property type="match status" value="1"/>
</dbReference>
<gene>
    <name evidence="2" type="ORF">DN820_10670</name>
</gene>
<comment type="caution">
    <text evidence="2">The sequence shown here is derived from an EMBL/GenBank/DDBJ whole genome shotgun (WGS) entry which is preliminary data.</text>
</comment>
<keyword evidence="1" id="KW-0732">Signal</keyword>
<keyword evidence="3" id="KW-1185">Reference proteome</keyword>
<feature type="chain" id="PRO_5024408831" description="Permuted papain-like amidase enzyme, YaeF/YiiX, C92 family" evidence="1">
    <location>
        <begin position="28"/>
        <end position="210"/>
    </location>
</feature>
<dbReference type="SUPFAM" id="SSF54001">
    <property type="entry name" value="Cysteine proteinases"/>
    <property type="match status" value="1"/>
</dbReference>
<reference evidence="2 3" key="1">
    <citation type="journal article" date="2017" name="Eur. J. Clin. Microbiol. Infect. Dis.">
        <title>Uncommonly isolated clinical Pseudomonas: identification and phylogenetic assignation.</title>
        <authorList>
            <person name="Mulet M."/>
            <person name="Gomila M."/>
            <person name="Ramirez A."/>
            <person name="Cardew S."/>
            <person name="Moore E.R."/>
            <person name="Lalucat J."/>
            <person name="Garcia-Valdes E."/>
        </authorList>
    </citation>
    <scope>NUCLEOTIDE SEQUENCE [LARGE SCALE GENOMIC DNA]</scope>
    <source>
        <strain evidence="2 3">SD129</strain>
    </source>
</reference>
<dbReference type="EMBL" id="QLAG01000011">
    <property type="protein sequence ID" value="TLX63548.1"/>
    <property type="molecule type" value="Genomic_DNA"/>
</dbReference>
<dbReference type="InterPro" id="IPR038765">
    <property type="entry name" value="Papain-like_cys_pep_sf"/>
</dbReference>
<sequence length="210" mass="23487">MLSRILRRPLWLCLAALCALGMASAYAVHHPTLAPTEPSVDIRHLPPLAIGDWVLRMGTSTDSRVVQQLSSGAYSHIGMVVAVDPRVMVIHATTDDHPELANQVLLSTLEEFFQPGLASRIAIARPTFLQTPQKLAIARALLAEQGKPFVLEPRDTAHRYCTTLLADAIRAEHPTFDPPWQHIDVAFFRGEYLFPQAFVDYPGVEWVYRR</sequence>
<name>A0A5R9QF58_9GAMM</name>
<proteinExistence type="predicted"/>
<feature type="signal peptide" evidence="1">
    <location>
        <begin position="1"/>
        <end position="27"/>
    </location>
</feature>
<evidence type="ECO:0008006" key="4">
    <source>
        <dbReference type="Google" id="ProtNLM"/>
    </source>
</evidence>
<dbReference type="Proteomes" id="UP000306753">
    <property type="component" value="Unassembled WGS sequence"/>
</dbReference>
<evidence type="ECO:0000313" key="2">
    <source>
        <dbReference type="EMBL" id="TLX63548.1"/>
    </source>
</evidence>
<dbReference type="AlphaFoldDB" id="A0A5R9QF58"/>
<accession>A0A5R9QF58</accession>
<protein>
    <recommendedName>
        <fullName evidence="4">Permuted papain-like amidase enzyme, YaeF/YiiX, C92 family</fullName>
    </recommendedName>
</protein>
<organism evidence="2 3">
    <name type="scientific">Stutzerimonas nosocomialis</name>
    <dbReference type="NCBI Taxonomy" id="1056496"/>
    <lineage>
        <taxon>Bacteria</taxon>
        <taxon>Pseudomonadati</taxon>
        <taxon>Pseudomonadota</taxon>
        <taxon>Gammaproteobacteria</taxon>
        <taxon>Pseudomonadales</taxon>
        <taxon>Pseudomonadaceae</taxon>
        <taxon>Stutzerimonas</taxon>
    </lineage>
</organism>
<dbReference type="RefSeq" id="WP_138411702.1">
    <property type="nucleotide sequence ID" value="NZ_QLAG01000011.1"/>
</dbReference>
<evidence type="ECO:0000313" key="3">
    <source>
        <dbReference type="Proteomes" id="UP000306753"/>
    </source>
</evidence>
<evidence type="ECO:0000256" key="1">
    <source>
        <dbReference type="SAM" id="SignalP"/>
    </source>
</evidence>